<feature type="non-terminal residue" evidence="1">
    <location>
        <position position="103"/>
    </location>
</feature>
<dbReference type="InterPro" id="IPR029056">
    <property type="entry name" value="Ribokinase-like"/>
</dbReference>
<name>A0A382PFC3_9ZZZZ</name>
<feature type="non-terminal residue" evidence="1">
    <location>
        <position position="1"/>
    </location>
</feature>
<sequence>VHNNKLLVVGGASSDILHLQADTAKCAGGAGMYTAVAATHCGAEATLFGPRPNVYPEHLTIVDDYLSDWIGPVVPANQLPEFEISYRNNKTEYLTMSLNSEDN</sequence>
<dbReference type="EMBL" id="UINC01106175">
    <property type="protein sequence ID" value="SVC70652.1"/>
    <property type="molecule type" value="Genomic_DNA"/>
</dbReference>
<reference evidence="1" key="1">
    <citation type="submission" date="2018-05" db="EMBL/GenBank/DDBJ databases">
        <authorList>
            <person name="Lanie J.A."/>
            <person name="Ng W.-L."/>
            <person name="Kazmierczak K.M."/>
            <person name="Andrzejewski T.M."/>
            <person name="Davidsen T.M."/>
            <person name="Wayne K.J."/>
            <person name="Tettelin H."/>
            <person name="Glass J.I."/>
            <person name="Rusch D."/>
            <person name="Podicherti R."/>
            <person name="Tsui H.-C.T."/>
            <person name="Winkler M.E."/>
        </authorList>
    </citation>
    <scope>NUCLEOTIDE SEQUENCE</scope>
</reference>
<gene>
    <name evidence="1" type="ORF">METZ01_LOCUS323506</name>
</gene>
<accession>A0A382PFC3</accession>
<organism evidence="1">
    <name type="scientific">marine metagenome</name>
    <dbReference type="NCBI Taxonomy" id="408172"/>
    <lineage>
        <taxon>unclassified sequences</taxon>
        <taxon>metagenomes</taxon>
        <taxon>ecological metagenomes</taxon>
    </lineage>
</organism>
<evidence type="ECO:0000313" key="1">
    <source>
        <dbReference type="EMBL" id="SVC70652.1"/>
    </source>
</evidence>
<evidence type="ECO:0008006" key="2">
    <source>
        <dbReference type="Google" id="ProtNLM"/>
    </source>
</evidence>
<protein>
    <recommendedName>
        <fullName evidence="2">Carbohydrate kinase PfkB domain-containing protein</fullName>
    </recommendedName>
</protein>
<dbReference type="SUPFAM" id="SSF53613">
    <property type="entry name" value="Ribokinase-like"/>
    <property type="match status" value="1"/>
</dbReference>
<proteinExistence type="predicted"/>
<dbReference type="AlphaFoldDB" id="A0A382PFC3"/>